<dbReference type="EMBL" id="MIKB01000014">
    <property type="protein sequence ID" value="OEG15904.1"/>
    <property type="molecule type" value="Genomic_DNA"/>
</dbReference>
<organism evidence="2 3">
    <name type="scientific">Enterococcus quebecensis</name>
    <dbReference type="NCBI Taxonomy" id="903983"/>
    <lineage>
        <taxon>Bacteria</taxon>
        <taxon>Bacillati</taxon>
        <taxon>Bacillota</taxon>
        <taxon>Bacilli</taxon>
        <taxon>Lactobacillales</taxon>
        <taxon>Enterococcaceae</taxon>
        <taxon>Enterococcus</taxon>
    </lineage>
</organism>
<dbReference type="AlphaFoldDB" id="A0A1E5GT85"/>
<sequence>MKQSTLICTFLLNYISGFPAWISVILFVLVLFMDIPGLTIREHYKTKRTKIRCESKKKTNKKFSKASCGRLKK</sequence>
<protein>
    <submittedName>
        <fullName evidence="2">Uncharacterized protein</fullName>
    </submittedName>
</protein>
<reference evidence="3" key="1">
    <citation type="submission" date="2016-09" db="EMBL/GenBank/DDBJ databases">
        <authorList>
            <person name="Gulvik C.A."/>
        </authorList>
    </citation>
    <scope>NUCLEOTIDE SEQUENCE [LARGE SCALE GENOMIC DNA]</scope>
    <source>
        <strain evidence="3">LMG 26306</strain>
    </source>
</reference>
<proteinExistence type="predicted"/>
<feature type="transmembrane region" description="Helical" evidence="1">
    <location>
        <begin position="20"/>
        <end position="40"/>
    </location>
</feature>
<evidence type="ECO:0000256" key="1">
    <source>
        <dbReference type="SAM" id="Phobius"/>
    </source>
</evidence>
<comment type="caution">
    <text evidence="2">The sequence shown here is derived from an EMBL/GenBank/DDBJ whole genome shotgun (WGS) entry which is preliminary data.</text>
</comment>
<dbReference type="Proteomes" id="UP000094764">
    <property type="component" value="Unassembled WGS sequence"/>
</dbReference>
<keyword evidence="1" id="KW-0812">Transmembrane</keyword>
<evidence type="ECO:0000313" key="2">
    <source>
        <dbReference type="EMBL" id="OEG15904.1"/>
    </source>
</evidence>
<name>A0A1E5GT85_9ENTE</name>
<keyword evidence="1" id="KW-0472">Membrane</keyword>
<keyword evidence="1" id="KW-1133">Transmembrane helix</keyword>
<gene>
    <name evidence="2" type="ORF">BCR23_07080</name>
</gene>
<evidence type="ECO:0000313" key="3">
    <source>
        <dbReference type="Proteomes" id="UP000094764"/>
    </source>
</evidence>
<accession>A0A1E5GT85</accession>
<keyword evidence="3" id="KW-1185">Reference proteome</keyword>